<proteinExistence type="predicted"/>
<dbReference type="InterPro" id="IPR004304">
    <property type="entry name" value="FmdA_AmdA"/>
</dbReference>
<dbReference type="AlphaFoldDB" id="A0A371BDW2"/>
<protein>
    <submittedName>
        <fullName evidence="1">Amidase</fullName>
    </submittedName>
</protein>
<evidence type="ECO:0000313" key="1">
    <source>
        <dbReference type="EMBL" id="RDV05792.1"/>
    </source>
</evidence>
<sequence length="317" mass="34729">MRDPIHHRLDAAPDTVHWGYFSAALPPRLTIDSGDRVTISAVSGGPDILPPPPLVVPQAQRDIHAKVTDKMPGAILTGPVEVRGAKKGQTLQVDIEHIEPLCGWAYHSIRPLVGALPHDFDETRVIHLTVDEQRTAWRLPWGQQVPYKPFFGIMAVAPPANWGKISSLPPRQNGGNIDNCELGAGSTLYLPIFTDGALFSTGDGHGAQSDGEIGMACEAGLIGTFRLTVRDDMPLQWPMAETPTHYITMAFDPDLDDCVVIALRLMLDLMVARTSLDRYQAYAMMNLAADLRVTQVANGDKGIHCMMHKKYFEPLPA</sequence>
<gene>
    <name evidence="1" type="ORF">DXH78_08725</name>
</gene>
<comment type="caution">
    <text evidence="1">The sequence shown here is derived from an EMBL/GenBank/DDBJ whole genome shotgun (WGS) entry which is preliminary data.</text>
</comment>
<dbReference type="Gene3D" id="2.60.120.580">
    <property type="entry name" value="Acetamidase/Formamidase-like domains"/>
    <property type="match status" value="2"/>
</dbReference>
<dbReference type="SUPFAM" id="SSF141130">
    <property type="entry name" value="Acetamidase/Formamidase-like"/>
    <property type="match status" value="1"/>
</dbReference>
<keyword evidence="2" id="KW-1185">Reference proteome</keyword>
<accession>A0A371BDW2</accession>
<dbReference type="GO" id="GO:0016811">
    <property type="term" value="F:hydrolase activity, acting on carbon-nitrogen (but not peptide) bonds, in linear amides"/>
    <property type="evidence" value="ECO:0007669"/>
    <property type="project" value="InterPro"/>
</dbReference>
<evidence type="ECO:0000313" key="2">
    <source>
        <dbReference type="Proteomes" id="UP000263993"/>
    </source>
</evidence>
<reference evidence="2" key="1">
    <citation type="submission" date="2018-08" db="EMBL/GenBank/DDBJ databases">
        <authorList>
            <person name="Kim S.-J."/>
            <person name="Jung G.-Y."/>
        </authorList>
    </citation>
    <scope>NUCLEOTIDE SEQUENCE [LARGE SCALE GENOMIC DNA]</scope>
    <source>
        <strain evidence="2">GY_H</strain>
    </source>
</reference>
<dbReference type="Pfam" id="PF03069">
    <property type="entry name" value="FmdA_AmdA"/>
    <property type="match status" value="1"/>
</dbReference>
<dbReference type="PANTHER" id="PTHR31891:SF1">
    <property type="entry name" value="FORMAMIDASE C869.04-RELATED"/>
    <property type="match status" value="1"/>
</dbReference>
<dbReference type="RefSeq" id="WP_115517816.1">
    <property type="nucleotide sequence ID" value="NZ_QRGO01000001.1"/>
</dbReference>
<dbReference type="Gene3D" id="3.10.28.20">
    <property type="entry name" value="Acetamidase/Formamidase-like domains"/>
    <property type="match status" value="1"/>
</dbReference>
<dbReference type="Proteomes" id="UP000263993">
    <property type="component" value="Unassembled WGS sequence"/>
</dbReference>
<organism evidence="1 2">
    <name type="scientific">Undibacter mobilis</name>
    <dbReference type="NCBI Taxonomy" id="2292256"/>
    <lineage>
        <taxon>Bacteria</taxon>
        <taxon>Pseudomonadati</taxon>
        <taxon>Pseudomonadota</taxon>
        <taxon>Alphaproteobacteria</taxon>
        <taxon>Hyphomicrobiales</taxon>
        <taxon>Nitrobacteraceae</taxon>
        <taxon>Undibacter</taxon>
    </lineage>
</organism>
<dbReference type="PANTHER" id="PTHR31891">
    <property type="entry name" value="FORMAMIDASE C869.04-RELATED"/>
    <property type="match status" value="1"/>
</dbReference>
<dbReference type="EMBL" id="QRGO01000001">
    <property type="protein sequence ID" value="RDV05792.1"/>
    <property type="molecule type" value="Genomic_DNA"/>
</dbReference>
<name>A0A371BDW2_9BRAD</name>
<dbReference type="OrthoDB" id="9785236at2"/>